<name>A0A4Z1E2W0_9MICO</name>
<dbReference type="InterPro" id="IPR012341">
    <property type="entry name" value="6hp_glycosidase-like_sf"/>
</dbReference>
<evidence type="ECO:0000256" key="3">
    <source>
        <dbReference type="ARBA" id="ARBA00023295"/>
    </source>
</evidence>
<proteinExistence type="inferred from homology"/>
<dbReference type="PRINTS" id="PR00735">
    <property type="entry name" value="GLHYDRLASE8"/>
</dbReference>
<reference evidence="5 6" key="1">
    <citation type="submission" date="2018-11" db="EMBL/GenBank/DDBJ databases">
        <title>Complete genome sequencing of the Actinobacteria Serinibacter sp. K3-2.</title>
        <authorList>
            <person name="Rakitin A.L."/>
            <person name="Beletsky A.V."/>
            <person name="Mardanov A.V."/>
            <person name="Ravin N.V."/>
            <person name="Gromova A.S."/>
            <person name="Filippova S.N."/>
            <person name="Gal'Chenko V.F."/>
        </authorList>
    </citation>
    <scope>NUCLEOTIDE SEQUENCE [LARGE SCALE GENOMIC DNA]</scope>
    <source>
        <strain evidence="5 6">K3-2</strain>
    </source>
</reference>
<gene>
    <name evidence="5" type="ORF">SERN_0577</name>
</gene>
<dbReference type="SUPFAM" id="SSF48208">
    <property type="entry name" value="Six-hairpin glycosidases"/>
    <property type="match status" value="1"/>
</dbReference>
<dbReference type="Pfam" id="PF01270">
    <property type="entry name" value="Glyco_hydro_8"/>
    <property type="match status" value="1"/>
</dbReference>
<dbReference type="OrthoDB" id="525039at2"/>
<keyword evidence="3" id="KW-0326">Glycosidase</keyword>
<dbReference type="Proteomes" id="UP000297318">
    <property type="component" value="Unassembled WGS sequence"/>
</dbReference>
<evidence type="ECO:0000313" key="6">
    <source>
        <dbReference type="Proteomes" id="UP000297318"/>
    </source>
</evidence>
<dbReference type="RefSeq" id="WP_158292547.1">
    <property type="nucleotide sequence ID" value="NZ_RHPJ01000001.1"/>
</dbReference>
<dbReference type="PROSITE" id="PS51257">
    <property type="entry name" value="PROKAR_LIPOPROTEIN"/>
    <property type="match status" value="1"/>
</dbReference>
<accession>A0A4Z1E2W0</accession>
<dbReference type="GO" id="GO:0005975">
    <property type="term" value="P:carbohydrate metabolic process"/>
    <property type="evidence" value="ECO:0007669"/>
    <property type="project" value="InterPro"/>
</dbReference>
<dbReference type="GO" id="GO:0016740">
    <property type="term" value="F:transferase activity"/>
    <property type="evidence" value="ECO:0007669"/>
    <property type="project" value="UniProtKB-KW"/>
</dbReference>
<dbReference type="GO" id="GO:0004553">
    <property type="term" value="F:hydrolase activity, hydrolyzing O-glycosyl compounds"/>
    <property type="evidence" value="ECO:0007669"/>
    <property type="project" value="InterPro"/>
</dbReference>
<keyword evidence="4" id="KW-0732">Signal</keyword>
<keyword evidence="2" id="KW-0378">Hydrolase</keyword>
<comment type="similarity">
    <text evidence="1">Belongs to the glycosyl hydrolase 8 (cellulase D) family.</text>
</comment>
<feature type="signal peptide" evidence="4">
    <location>
        <begin position="1"/>
        <end position="25"/>
    </location>
</feature>
<protein>
    <submittedName>
        <fullName evidence="5">Glycosyl transferase, family 2</fullName>
    </submittedName>
</protein>
<dbReference type="Gene3D" id="1.50.10.10">
    <property type="match status" value="1"/>
</dbReference>
<dbReference type="EMBL" id="RHPJ01000001">
    <property type="protein sequence ID" value="TGO06385.1"/>
    <property type="molecule type" value="Genomic_DNA"/>
</dbReference>
<evidence type="ECO:0000313" key="5">
    <source>
        <dbReference type="EMBL" id="TGO06385.1"/>
    </source>
</evidence>
<organism evidence="5 6">
    <name type="scientific">Serinibacter arcticus</name>
    <dbReference type="NCBI Taxonomy" id="1655435"/>
    <lineage>
        <taxon>Bacteria</taxon>
        <taxon>Bacillati</taxon>
        <taxon>Actinomycetota</taxon>
        <taxon>Actinomycetes</taxon>
        <taxon>Micrococcales</taxon>
        <taxon>Beutenbergiaceae</taxon>
        <taxon>Serinibacter</taxon>
    </lineage>
</organism>
<evidence type="ECO:0000256" key="4">
    <source>
        <dbReference type="SAM" id="SignalP"/>
    </source>
</evidence>
<sequence>MTHSPRRFAVPVALLTLVLAACTPAAGPAPEASATDAGRTPVEAGEAFLAEYVDDDGRVVRRDQGGDTVSEGQAYGMLIAVALQDEETFAAVWGWTREHLQRPDGLLSWRWVDGAVADDQPASDADLDAARALVLAGAAFDDPTYTDAATALGQAVLDRETAETGAGRILLAGPWADDDPYQVNPSYPTPVATRLLADLDDDPRWAELDEGMRAVVGELTGDGSLPPNWAQVDGDGRVEPVRGPDGSDVGFGYDAARTLVRYAESCDAQDHRVVAGTLDTLGTARTLHAQLDLDGTSATTDQHPLTHVARAAVRALDGDRTGALDDLRAAEALLESYPTYFGSAWAALGRLTLETDLLGGCPPLERER</sequence>
<dbReference type="InterPro" id="IPR002037">
    <property type="entry name" value="Glyco_hydro_8"/>
</dbReference>
<keyword evidence="5" id="KW-0808">Transferase</keyword>
<comment type="caution">
    <text evidence="5">The sequence shown here is derived from an EMBL/GenBank/DDBJ whole genome shotgun (WGS) entry which is preliminary data.</text>
</comment>
<evidence type="ECO:0000256" key="2">
    <source>
        <dbReference type="ARBA" id="ARBA00022801"/>
    </source>
</evidence>
<evidence type="ECO:0000256" key="1">
    <source>
        <dbReference type="ARBA" id="ARBA00009209"/>
    </source>
</evidence>
<keyword evidence="6" id="KW-1185">Reference proteome</keyword>
<feature type="chain" id="PRO_5039042097" evidence="4">
    <location>
        <begin position="26"/>
        <end position="368"/>
    </location>
</feature>
<dbReference type="AlphaFoldDB" id="A0A4Z1E2W0"/>
<dbReference type="InterPro" id="IPR008928">
    <property type="entry name" value="6-hairpin_glycosidase_sf"/>
</dbReference>